<keyword evidence="1" id="KW-0418">Kinase</keyword>
<proteinExistence type="predicted"/>
<organism evidence="3 4">
    <name type="scientific">Lentzea pudingi</name>
    <dbReference type="NCBI Taxonomy" id="1789439"/>
    <lineage>
        <taxon>Bacteria</taxon>
        <taxon>Bacillati</taxon>
        <taxon>Actinomycetota</taxon>
        <taxon>Actinomycetes</taxon>
        <taxon>Pseudonocardiales</taxon>
        <taxon>Pseudonocardiaceae</taxon>
        <taxon>Lentzea</taxon>
    </lineage>
</organism>
<dbReference type="Gene3D" id="3.30.565.10">
    <property type="entry name" value="Histidine kinase-like ATPase, C-terminal domain"/>
    <property type="match status" value="1"/>
</dbReference>
<name>A0ABQ2INB2_9PSEU</name>
<dbReference type="PANTHER" id="PTHR35526">
    <property type="entry name" value="ANTI-SIGMA-F FACTOR RSBW-RELATED"/>
    <property type="match status" value="1"/>
</dbReference>
<keyword evidence="4" id="KW-1185">Reference proteome</keyword>
<keyword evidence="1" id="KW-0723">Serine/threonine-protein kinase</keyword>
<dbReference type="SUPFAM" id="SSF55874">
    <property type="entry name" value="ATPase domain of HSP90 chaperone/DNA topoisomerase II/histidine kinase"/>
    <property type="match status" value="1"/>
</dbReference>
<sequence>MLVHQDFMALRFPADAREVAPVRHRLRHWLQDSGFGEDEASDFVLAISEAINNSVEHAYPGPARGTVEVRARAEQDGTVRVDVADHGQWRVPPAALTMRGRGLLLMRESVDEVEIDRTASGTTVHLRRARSPVVPVISAAPECDVRVHETSSGVVAVVRGDVPVQAGPSLRRTLTTAARGGTVPLTVDLGGLGVEKGGVEQALRDVAAALGQAGNRLTVLRASPGPSPRTGGG</sequence>
<dbReference type="Proteomes" id="UP000597656">
    <property type="component" value="Unassembled WGS sequence"/>
</dbReference>
<reference evidence="4" key="1">
    <citation type="journal article" date="2019" name="Int. J. Syst. Evol. Microbiol.">
        <title>The Global Catalogue of Microorganisms (GCM) 10K type strain sequencing project: providing services to taxonomists for standard genome sequencing and annotation.</title>
        <authorList>
            <consortium name="The Broad Institute Genomics Platform"/>
            <consortium name="The Broad Institute Genome Sequencing Center for Infectious Disease"/>
            <person name="Wu L."/>
            <person name="Ma J."/>
        </authorList>
    </citation>
    <scope>NUCLEOTIDE SEQUENCE [LARGE SCALE GENOMIC DNA]</scope>
    <source>
        <strain evidence="4">CGMCC 4.7319</strain>
    </source>
</reference>
<evidence type="ECO:0000259" key="2">
    <source>
        <dbReference type="Pfam" id="PF13581"/>
    </source>
</evidence>
<dbReference type="InterPro" id="IPR050267">
    <property type="entry name" value="Anti-sigma-factor_SerPK"/>
</dbReference>
<evidence type="ECO:0000256" key="1">
    <source>
        <dbReference type="ARBA" id="ARBA00022527"/>
    </source>
</evidence>
<protein>
    <recommendedName>
        <fullName evidence="2">Histidine kinase/HSP90-like ATPase domain-containing protein</fullName>
    </recommendedName>
</protein>
<dbReference type="RefSeq" id="WP_189159605.1">
    <property type="nucleotide sequence ID" value="NZ_BMNC01000017.1"/>
</dbReference>
<accession>A0ABQ2INB2</accession>
<dbReference type="EMBL" id="BMNC01000017">
    <property type="protein sequence ID" value="GGN22505.1"/>
    <property type="molecule type" value="Genomic_DNA"/>
</dbReference>
<evidence type="ECO:0000313" key="4">
    <source>
        <dbReference type="Proteomes" id="UP000597656"/>
    </source>
</evidence>
<dbReference type="CDD" id="cd16936">
    <property type="entry name" value="HATPase_RsbW-like"/>
    <property type="match status" value="1"/>
</dbReference>
<dbReference type="PANTHER" id="PTHR35526:SF3">
    <property type="entry name" value="ANTI-SIGMA-F FACTOR RSBW"/>
    <property type="match status" value="1"/>
</dbReference>
<dbReference type="InterPro" id="IPR003594">
    <property type="entry name" value="HATPase_dom"/>
</dbReference>
<gene>
    <name evidence="3" type="ORF">GCM10011609_74810</name>
</gene>
<evidence type="ECO:0000313" key="3">
    <source>
        <dbReference type="EMBL" id="GGN22505.1"/>
    </source>
</evidence>
<keyword evidence="1" id="KW-0808">Transferase</keyword>
<dbReference type="InterPro" id="IPR036890">
    <property type="entry name" value="HATPase_C_sf"/>
</dbReference>
<dbReference type="Pfam" id="PF13581">
    <property type="entry name" value="HATPase_c_2"/>
    <property type="match status" value="1"/>
</dbReference>
<feature type="domain" description="Histidine kinase/HSP90-like ATPase" evidence="2">
    <location>
        <begin position="12"/>
        <end position="127"/>
    </location>
</feature>
<comment type="caution">
    <text evidence="3">The sequence shown here is derived from an EMBL/GenBank/DDBJ whole genome shotgun (WGS) entry which is preliminary data.</text>
</comment>